<evidence type="ECO:0000256" key="2">
    <source>
        <dbReference type="ARBA" id="ARBA00022679"/>
    </source>
</evidence>
<dbReference type="PROSITE" id="PS51168">
    <property type="entry name" value="CHORISMATE_MUT_2"/>
    <property type="match status" value="1"/>
</dbReference>
<dbReference type="InterPro" id="IPR006218">
    <property type="entry name" value="DAHP1/KDSA"/>
</dbReference>
<dbReference type="GO" id="GO:0046417">
    <property type="term" value="P:chorismate metabolic process"/>
    <property type="evidence" value="ECO:0007669"/>
    <property type="project" value="InterPro"/>
</dbReference>
<evidence type="ECO:0000313" key="4">
    <source>
        <dbReference type="EMBL" id="MBO8454750.1"/>
    </source>
</evidence>
<dbReference type="InterPro" id="IPR036979">
    <property type="entry name" value="CM_dom_sf"/>
</dbReference>
<sequence length="360" mass="39379">MDVLSLENWQIFPEGRPVLVAGPCSAESEAQVMRTAAELKKCGVGVFRAGIWKPRTHPGTFEGVGTPGLAWLRKAGRELGLKVCTEVACREHVEACLEYGIDMVWTGARTTSSPFMVQEIADALSGSGIPVLVKNPVSPDIELWTGAIERFVRAGIRKLGIVHRGFSASEKTRYRNSPEWRIVIEMRSRFPELPFLCDPSHIAGDRKYVAEIAQRALDLGLDGLMIESHCEPSCALSDAAQQLAPDELAALIGRLVVREADSDSSDYRTAIDSLRARIDAIDGEILAALAARMEVSRQIGECKKKSNIAILQTSRWDAVLEKVISEGREYGLPEHFVSVVFNAIHDASVQAQNDILSGSL</sequence>
<dbReference type="SUPFAM" id="SSF48600">
    <property type="entry name" value="Chorismate mutase II"/>
    <property type="match status" value="1"/>
</dbReference>
<reference evidence="4" key="1">
    <citation type="submission" date="2020-10" db="EMBL/GenBank/DDBJ databases">
        <authorList>
            <person name="Gilroy R."/>
        </authorList>
    </citation>
    <scope>NUCLEOTIDE SEQUENCE</scope>
    <source>
        <strain evidence="4">F1-3629</strain>
    </source>
</reference>
<dbReference type="SUPFAM" id="SSF51569">
    <property type="entry name" value="Aldolase"/>
    <property type="match status" value="1"/>
</dbReference>
<dbReference type="PANTHER" id="PTHR43018">
    <property type="entry name" value="PHOSPHO-2-DEHYDRO-3-DEOXYHEPTONATE ALDOLASE"/>
    <property type="match status" value="1"/>
</dbReference>
<dbReference type="SMART" id="SM00830">
    <property type="entry name" value="CM_2"/>
    <property type="match status" value="1"/>
</dbReference>
<keyword evidence="2" id="KW-0808">Transferase</keyword>
<dbReference type="InterPro" id="IPR052899">
    <property type="entry name" value="Class-I_DAHP_synthase"/>
</dbReference>
<dbReference type="EC" id="5.4.99.5" evidence="1"/>
<proteinExistence type="predicted"/>
<evidence type="ECO:0000259" key="3">
    <source>
        <dbReference type="PROSITE" id="PS51168"/>
    </source>
</evidence>
<dbReference type="InterPro" id="IPR013785">
    <property type="entry name" value="Aldolase_TIM"/>
</dbReference>
<protein>
    <recommendedName>
        <fullName evidence="1">chorismate mutase</fullName>
        <ecNumber evidence="1">5.4.99.5</ecNumber>
    </recommendedName>
</protein>
<dbReference type="Pfam" id="PF00793">
    <property type="entry name" value="DAHP_synth_1"/>
    <property type="match status" value="1"/>
</dbReference>
<dbReference type="Gene3D" id="1.20.59.10">
    <property type="entry name" value="Chorismate mutase"/>
    <property type="match status" value="1"/>
</dbReference>
<reference evidence="4" key="2">
    <citation type="journal article" date="2021" name="PeerJ">
        <title>Extensive microbial diversity within the chicken gut microbiome revealed by metagenomics and culture.</title>
        <authorList>
            <person name="Gilroy R."/>
            <person name="Ravi A."/>
            <person name="Getino M."/>
            <person name="Pursley I."/>
            <person name="Horton D.L."/>
            <person name="Alikhan N.F."/>
            <person name="Baker D."/>
            <person name="Gharbi K."/>
            <person name="Hall N."/>
            <person name="Watson M."/>
            <person name="Adriaenssens E.M."/>
            <person name="Foster-Nyarko E."/>
            <person name="Jarju S."/>
            <person name="Secka A."/>
            <person name="Antonio M."/>
            <person name="Oren A."/>
            <person name="Chaudhuri R.R."/>
            <person name="La Ragione R."/>
            <person name="Hildebrand F."/>
            <person name="Pallen M.J."/>
        </authorList>
    </citation>
    <scope>NUCLEOTIDE SEQUENCE</scope>
    <source>
        <strain evidence="4">F1-3629</strain>
    </source>
</reference>
<dbReference type="Gene3D" id="3.20.20.70">
    <property type="entry name" value="Aldolase class I"/>
    <property type="match status" value="1"/>
</dbReference>
<dbReference type="InterPro" id="IPR036263">
    <property type="entry name" value="Chorismate_II_sf"/>
</dbReference>
<dbReference type="Pfam" id="PF01817">
    <property type="entry name" value="CM_2"/>
    <property type="match status" value="1"/>
</dbReference>
<dbReference type="GO" id="GO:0016740">
    <property type="term" value="F:transferase activity"/>
    <property type="evidence" value="ECO:0007669"/>
    <property type="project" value="UniProtKB-KW"/>
</dbReference>
<name>A0A940IH93_9BACT</name>
<organism evidence="4 5">
    <name type="scientific">Candidatus Cryptobacteroides gallistercoris</name>
    <dbReference type="NCBI Taxonomy" id="2840765"/>
    <lineage>
        <taxon>Bacteria</taxon>
        <taxon>Pseudomonadati</taxon>
        <taxon>Bacteroidota</taxon>
        <taxon>Bacteroidia</taxon>
        <taxon>Bacteroidales</taxon>
        <taxon>Candidatus Cryptobacteroides</taxon>
    </lineage>
</organism>
<dbReference type="GO" id="GO:0004106">
    <property type="term" value="F:chorismate mutase activity"/>
    <property type="evidence" value="ECO:0007669"/>
    <property type="project" value="UniProtKB-EC"/>
</dbReference>
<gene>
    <name evidence="4" type="ORF">IAC07_08535</name>
</gene>
<dbReference type="EMBL" id="JADIMJ010000130">
    <property type="protein sequence ID" value="MBO8454750.1"/>
    <property type="molecule type" value="Genomic_DNA"/>
</dbReference>
<dbReference type="PANTHER" id="PTHR43018:SF1">
    <property type="entry name" value="PROTEIN AROA(G)"/>
    <property type="match status" value="1"/>
</dbReference>
<evidence type="ECO:0000313" key="5">
    <source>
        <dbReference type="Proteomes" id="UP000771749"/>
    </source>
</evidence>
<dbReference type="AlphaFoldDB" id="A0A940IH93"/>
<dbReference type="InterPro" id="IPR002701">
    <property type="entry name" value="CM_II_prokaryot"/>
</dbReference>
<feature type="domain" description="Chorismate mutase" evidence="3">
    <location>
        <begin position="265"/>
        <end position="356"/>
    </location>
</feature>
<dbReference type="Proteomes" id="UP000771749">
    <property type="component" value="Unassembled WGS sequence"/>
</dbReference>
<evidence type="ECO:0000256" key="1">
    <source>
        <dbReference type="ARBA" id="ARBA00012404"/>
    </source>
</evidence>
<comment type="caution">
    <text evidence="4">The sequence shown here is derived from an EMBL/GenBank/DDBJ whole genome shotgun (WGS) entry which is preliminary data.</text>
</comment>
<accession>A0A940IH93</accession>